<feature type="compositionally biased region" description="Low complexity" evidence="1">
    <location>
        <begin position="458"/>
        <end position="474"/>
    </location>
</feature>
<name>A0A218Z289_9HELO</name>
<feature type="compositionally biased region" description="Polar residues" evidence="1">
    <location>
        <begin position="475"/>
        <end position="485"/>
    </location>
</feature>
<feature type="compositionally biased region" description="Basic residues" evidence="1">
    <location>
        <begin position="46"/>
        <end position="55"/>
    </location>
</feature>
<sequence>MEGMRINELLANGYFKTRTAKNPEGRDDSRSRQPLPSFLTADIRSHSRSRSRARTTKPPPPRPTVEEEHVSLARESKDSVQVPSYDPPLRGTADQFPVILEADVGQPEREFLERSEGEVWKDKHGNPERRFVFIPREDGSESEGGHKGDAGVDGEADRERRFVFIPREESGSGSDGRKTGLNGQTERQDTEKEGGNGSRYQQGRYDPRREEKPRPTRQELPRQDSRREHLRREPSRHESRRDARSEKPTRQETSGRDVKIEQLYPPPPLQRQRSRQDLPTLETKVPREIPPKFRRSASASALNPKDHDETPKASTPATLAGEYFLSPEAIRGPKDHFSQSVPRQQVHDLLWGKTGTPTDGWSSGNLSGSRPGTPSSEKKHSGSHEKLTRPQQLMEETDGQRERRHSPERLSGRSSRSSAHRKSYYSSSDDGLADDSSEKHRRLHPGPRREENHRRSPSISNRSSTDLNSSRLSSPQLLPNTSPSQLPRGEQVERAETFPQSVGRAQRSRTVSPHFTALETPRADHLNPMDTARPKSRQSSEMPHRLSATHHPPLPIPIPSRVDLHSPGDIRRSPALPQYEEPSRSGSWQPPAWQPPTSSSEQPVGSYRRYSQDIEKGSVTPLPKCPRMRFTRDRDDWLTLPRCPGFDICPSCFDSIIAPTEFRNLFIQAPRRSPDVEVLCDFGTSPWYRIAWLLTLKERRRDLNLFYGLANISNKYPPCLGSHEAVRHWHSVIDHKTGLPVRGFDVCYSCVKSVETLLPAIHGVFVRTDRDAPPTSRICDLRFDSKRFVQYFDALETAADRASYHSSPPDTRELASLARRLALFPECPRDRDLPDRRWHVIAQLPEFTVCEECFDDVVWPELEEGKAIPRMFGQAQRLEKASCQLYSSRMRGVFRLAVDSGDYLLLAGKARERKRLEREWKGNLEIVKRGGGGSGVEREVERMEAEWRRWE</sequence>
<feature type="compositionally biased region" description="Basic and acidic residues" evidence="1">
    <location>
        <begin position="398"/>
        <end position="411"/>
    </location>
</feature>
<feature type="region of interest" description="Disordered" evidence="1">
    <location>
        <begin position="1"/>
        <end position="613"/>
    </location>
</feature>
<dbReference type="InParanoid" id="A0A218Z289"/>
<comment type="caution">
    <text evidence="2">The sequence shown here is derived from an EMBL/GenBank/DDBJ whole genome shotgun (WGS) entry which is preliminary data.</text>
</comment>
<feature type="compositionally biased region" description="Basic and acidic residues" evidence="1">
    <location>
        <begin position="64"/>
        <end position="78"/>
    </location>
</feature>
<feature type="compositionally biased region" description="Basic and acidic residues" evidence="1">
    <location>
        <begin position="205"/>
        <end position="260"/>
    </location>
</feature>
<dbReference type="AlphaFoldDB" id="A0A218Z289"/>
<evidence type="ECO:0000256" key="1">
    <source>
        <dbReference type="SAM" id="MobiDB-lite"/>
    </source>
</evidence>
<organism evidence="2 3">
    <name type="scientific">Diplocarpon coronariae</name>
    <dbReference type="NCBI Taxonomy" id="2795749"/>
    <lineage>
        <taxon>Eukaryota</taxon>
        <taxon>Fungi</taxon>
        <taxon>Dikarya</taxon>
        <taxon>Ascomycota</taxon>
        <taxon>Pezizomycotina</taxon>
        <taxon>Leotiomycetes</taxon>
        <taxon>Helotiales</taxon>
        <taxon>Drepanopezizaceae</taxon>
        <taxon>Diplocarpon</taxon>
    </lineage>
</organism>
<dbReference type="Proteomes" id="UP000242519">
    <property type="component" value="Unassembled WGS sequence"/>
</dbReference>
<feature type="compositionally biased region" description="Basic and acidic residues" evidence="1">
    <location>
        <begin position="376"/>
        <end position="388"/>
    </location>
</feature>
<dbReference type="STRING" id="503106.A0A218Z289"/>
<keyword evidence="3" id="KW-1185">Reference proteome</keyword>
<feature type="compositionally biased region" description="Basic and acidic residues" evidence="1">
    <location>
        <begin position="21"/>
        <end position="31"/>
    </location>
</feature>
<evidence type="ECO:0000313" key="3">
    <source>
        <dbReference type="Proteomes" id="UP000242519"/>
    </source>
</evidence>
<proteinExistence type="predicted"/>
<protein>
    <submittedName>
        <fullName evidence="2">Uncharacterized protein</fullName>
    </submittedName>
</protein>
<accession>A0A218Z289</accession>
<feature type="compositionally biased region" description="Basic and acidic residues" evidence="1">
    <location>
        <begin position="106"/>
        <end position="178"/>
    </location>
</feature>
<gene>
    <name evidence="2" type="ORF">B2J93_4702</name>
</gene>
<feature type="compositionally biased region" description="Basic and acidic residues" evidence="1">
    <location>
        <begin position="562"/>
        <end position="572"/>
    </location>
</feature>
<feature type="compositionally biased region" description="Polar residues" evidence="1">
    <location>
        <begin position="355"/>
        <end position="374"/>
    </location>
</feature>
<dbReference type="OrthoDB" id="10259785at2759"/>
<evidence type="ECO:0000313" key="2">
    <source>
        <dbReference type="EMBL" id="OWP01852.1"/>
    </source>
</evidence>
<reference evidence="2 3" key="1">
    <citation type="submission" date="2017-04" db="EMBL/GenBank/DDBJ databases">
        <title>Draft genome sequence of Marssonina coronaria NL1: causal agent of apple blotch.</title>
        <authorList>
            <person name="Cheng Q."/>
        </authorList>
    </citation>
    <scope>NUCLEOTIDE SEQUENCE [LARGE SCALE GENOMIC DNA]</scope>
    <source>
        <strain evidence="2 3">NL1</strain>
    </source>
</reference>
<dbReference type="EMBL" id="MZNU01000257">
    <property type="protein sequence ID" value="OWP01852.1"/>
    <property type="molecule type" value="Genomic_DNA"/>
</dbReference>